<name>A0A1G2DAZ3_9BACT</name>
<feature type="transmembrane region" description="Helical" evidence="1">
    <location>
        <begin position="43"/>
        <end position="63"/>
    </location>
</feature>
<keyword evidence="1" id="KW-1133">Transmembrane helix</keyword>
<comment type="caution">
    <text evidence="3">The sequence shown here is derived from an EMBL/GenBank/DDBJ whole genome shotgun (WGS) entry which is preliminary data.</text>
</comment>
<keyword evidence="2" id="KW-0732">Signal</keyword>
<keyword evidence="1" id="KW-0472">Membrane</keyword>
<protein>
    <submittedName>
        <fullName evidence="3">Uncharacterized protein</fullName>
    </submittedName>
</protein>
<feature type="signal peptide" evidence="2">
    <location>
        <begin position="1"/>
        <end position="17"/>
    </location>
</feature>
<dbReference type="Pfam" id="PF18895">
    <property type="entry name" value="T4SS_pilin"/>
    <property type="match status" value="1"/>
</dbReference>
<dbReference type="InterPro" id="IPR043993">
    <property type="entry name" value="T4SS_pilin"/>
</dbReference>
<dbReference type="EMBL" id="MHLO01000046">
    <property type="protein sequence ID" value="OGZ10786.1"/>
    <property type="molecule type" value="Genomic_DNA"/>
</dbReference>
<evidence type="ECO:0000256" key="2">
    <source>
        <dbReference type="SAM" id="SignalP"/>
    </source>
</evidence>
<reference evidence="3 4" key="1">
    <citation type="journal article" date="2016" name="Nat. Commun.">
        <title>Thousands of microbial genomes shed light on interconnected biogeochemical processes in an aquifer system.</title>
        <authorList>
            <person name="Anantharaman K."/>
            <person name="Brown C.T."/>
            <person name="Hug L.A."/>
            <person name="Sharon I."/>
            <person name="Castelle C.J."/>
            <person name="Probst A.J."/>
            <person name="Thomas B.C."/>
            <person name="Singh A."/>
            <person name="Wilkins M.J."/>
            <person name="Karaoz U."/>
            <person name="Brodie E.L."/>
            <person name="Williams K.H."/>
            <person name="Hubbard S.S."/>
            <person name="Banfield J.F."/>
        </authorList>
    </citation>
    <scope>NUCLEOTIDE SEQUENCE [LARGE SCALE GENOMIC DNA]</scope>
</reference>
<dbReference type="STRING" id="1798664.A3C93_05740"/>
<sequence length="119" mass="13077">MLLALFVGTIVPMVAFATSHTGLVVCNGPDCDFNKLVLQVQKVINFLIISVAAPLSAVMFAYAGFLYVTNRGNESQISQAHEIFWNVFIGLVVALAAWLTVNFILVFFLDAEFIFLTNT</sequence>
<feature type="transmembrane region" description="Helical" evidence="1">
    <location>
        <begin position="83"/>
        <end position="109"/>
    </location>
</feature>
<organism evidence="3 4">
    <name type="scientific">Candidatus Lloydbacteria bacterium RIFCSPHIGHO2_02_FULL_54_17</name>
    <dbReference type="NCBI Taxonomy" id="1798664"/>
    <lineage>
        <taxon>Bacteria</taxon>
        <taxon>Candidatus Lloydiibacteriota</taxon>
    </lineage>
</organism>
<evidence type="ECO:0000313" key="4">
    <source>
        <dbReference type="Proteomes" id="UP000178636"/>
    </source>
</evidence>
<dbReference type="AlphaFoldDB" id="A0A1G2DAZ3"/>
<proteinExistence type="predicted"/>
<feature type="chain" id="PRO_5009582502" evidence="2">
    <location>
        <begin position="18"/>
        <end position="119"/>
    </location>
</feature>
<keyword evidence="1" id="KW-0812">Transmembrane</keyword>
<accession>A0A1G2DAZ3</accession>
<dbReference type="Proteomes" id="UP000178636">
    <property type="component" value="Unassembled WGS sequence"/>
</dbReference>
<evidence type="ECO:0000313" key="3">
    <source>
        <dbReference type="EMBL" id="OGZ10786.1"/>
    </source>
</evidence>
<evidence type="ECO:0000256" key="1">
    <source>
        <dbReference type="SAM" id="Phobius"/>
    </source>
</evidence>
<gene>
    <name evidence="3" type="ORF">A3C93_05740</name>
</gene>